<dbReference type="GO" id="GO:0016620">
    <property type="term" value="F:oxidoreductase activity, acting on the aldehyde or oxo group of donors, NAD or NADP as acceptor"/>
    <property type="evidence" value="ECO:0007669"/>
    <property type="project" value="InterPro"/>
</dbReference>
<dbReference type="Pfam" id="PF07368">
    <property type="entry name" value="DUF1487"/>
    <property type="match status" value="1"/>
</dbReference>
<dbReference type="InterPro" id="IPR016163">
    <property type="entry name" value="Ald_DH_C"/>
</dbReference>
<sequence>MVDRYYGSYEALSIQSCESLSEKTISTESNVGVIHVTADMVHNLHCPKADKESSNHSIVLSLVNAPTPPVSEAGDVDLISHETINFDQTEDLLPNCKHQVMIIFEQGDINSALHFLNKSMDNPFECNTVATVLVEESIRNEFVDRVVEGMRPMALEAAAMLKFRSTLDMLETLNVETIRCNCEYPEISPVLVFDCQHGQLAVGTTGVICVRTFTEIAEIVDICVKESLLFSTSSLWNESIEDLYQLVVSLNCPTFYFNCCDVSLEPIVKALEVVAHLSQTPPERSVMLAPISYLNE</sequence>
<protein>
    <submittedName>
        <fullName evidence="1">Uncharacterized protein</fullName>
    </submittedName>
</protein>
<name>A0AAD4K4C2_9MUSC</name>
<dbReference type="Proteomes" id="UP001200034">
    <property type="component" value="Unassembled WGS sequence"/>
</dbReference>
<dbReference type="EMBL" id="JAJJHW010001127">
    <property type="protein sequence ID" value="KAH8377240.1"/>
    <property type="molecule type" value="Genomic_DNA"/>
</dbReference>
<organism evidence="1 2">
    <name type="scientific">Drosophila rubida</name>
    <dbReference type="NCBI Taxonomy" id="30044"/>
    <lineage>
        <taxon>Eukaryota</taxon>
        <taxon>Metazoa</taxon>
        <taxon>Ecdysozoa</taxon>
        <taxon>Arthropoda</taxon>
        <taxon>Hexapoda</taxon>
        <taxon>Insecta</taxon>
        <taxon>Pterygota</taxon>
        <taxon>Neoptera</taxon>
        <taxon>Endopterygota</taxon>
        <taxon>Diptera</taxon>
        <taxon>Brachycera</taxon>
        <taxon>Muscomorpha</taxon>
        <taxon>Ephydroidea</taxon>
        <taxon>Drosophilidae</taxon>
        <taxon>Drosophila</taxon>
    </lineage>
</organism>
<dbReference type="Gene3D" id="3.40.309.10">
    <property type="entry name" value="Aldehyde Dehydrogenase, Chain A, domain 2"/>
    <property type="match status" value="1"/>
</dbReference>
<proteinExistence type="predicted"/>
<reference evidence="1" key="1">
    <citation type="journal article" date="2021" name="Mol. Ecol. Resour.">
        <title>Phylogenomic analyses of the genus Drosophila reveals genomic signals of climate adaptation.</title>
        <authorList>
            <person name="Li F."/>
            <person name="Rane R.V."/>
            <person name="Luria V."/>
            <person name="Xiong Z."/>
            <person name="Chen J."/>
            <person name="Li Z."/>
            <person name="Catullo R.A."/>
            <person name="Griffin P.C."/>
            <person name="Schiffer M."/>
            <person name="Pearce S."/>
            <person name="Lee S.F."/>
            <person name="McElroy K."/>
            <person name="Stocker A."/>
            <person name="Shirriffs J."/>
            <person name="Cockerell F."/>
            <person name="Coppin C."/>
            <person name="Sgro C.M."/>
            <person name="Karger A."/>
            <person name="Cain J.W."/>
            <person name="Weber J.A."/>
            <person name="Santpere G."/>
            <person name="Kirschner M.W."/>
            <person name="Hoffmann A.A."/>
            <person name="Oakeshott J.G."/>
            <person name="Zhang G."/>
        </authorList>
    </citation>
    <scope>NUCLEOTIDE SEQUENCE</scope>
    <source>
        <strain evidence="1">BGI-SZ-2011g</strain>
    </source>
</reference>
<dbReference type="InterPro" id="IPR016161">
    <property type="entry name" value="Ald_DH/histidinol_DH"/>
</dbReference>
<dbReference type="SUPFAM" id="SSF53720">
    <property type="entry name" value="ALDH-like"/>
    <property type="match status" value="1"/>
</dbReference>
<dbReference type="AlphaFoldDB" id="A0AAD4K4C2"/>
<gene>
    <name evidence="1" type="ORF">KR093_004422</name>
</gene>
<accession>A0AAD4K4C2</accession>
<keyword evidence="2" id="KW-1185">Reference proteome</keyword>
<comment type="caution">
    <text evidence="1">The sequence shown here is derived from an EMBL/GenBank/DDBJ whole genome shotgun (WGS) entry which is preliminary data.</text>
</comment>
<evidence type="ECO:0000313" key="2">
    <source>
        <dbReference type="Proteomes" id="UP001200034"/>
    </source>
</evidence>
<evidence type="ECO:0000313" key="1">
    <source>
        <dbReference type="EMBL" id="KAH8377240.1"/>
    </source>
</evidence>
<dbReference type="PANTHER" id="PTHR21644:SF0">
    <property type="entry name" value="AT02555P-RELATED"/>
    <property type="match status" value="1"/>
</dbReference>
<dbReference type="PANTHER" id="PTHR21644">
    <property type="entry name" value="AT02555P-RELATED"/>
    <property type="match status" value="1"/>
</dbReference>
<dbReference type="InterPro" id="IPR009961">
    <property type="entry name" value="DUF1487"/>
</dbReference>